<dbReference type="Gene3D" id="2.10.70.10">
    <property type="entry name" value="Complement Module, domain 1"/>
    <property type="match status" value="10"/>
</dbReference>
<evidence type="ECO:0000256" key="2">
    <source>
        <dbReference type="ARBA" id="ARBA00022737"/>
    </source>
</evidence>
<feature type="disulfide bond" evidence="6">
    <location>
        <begin position="29"/>
        <end position="56"/>
    </location>
</feature>
<evidence type="ECO:0000313" key="9">
    <source>
        <dbReference type="Ensembl" id="ENSSTUP00000067445.1"/>
    </source>
</evidence>
<evidence type="ECO:0000256" key="5">
    <source>
        <dbReference type="ARBA" id="ARBA00023180"/>
    </source>
</evidence>
<dbReference type="FunFam" id="2.10.70.10:FF:000001">
    <property type="entry name" value="Selectin P"/>
    <property type="match status" value="4"/>
</dbReference>
<comment type="caution">
    <text evidence="6">Lacks conserved residue(s) required for the propagation of feature annotation.</text>
</comment>
<feature type="disulfide bond" evidence="6">
    <location>
        <begin position="152"/>
        <end position="179"/>
    </location>
</feature>
<dbReference type="GeneTree" id="ENSGT00940000164633"/>
<dbReference type="InterPro" id="IPR050350">
    <property type="entry name" value="Compl-Cell_Adhes-Reg"/>
</dbReference>
<evidence type="ECO:0000256" key="7">
    <source>
        <dbReference type="SAM" id="Phobius"/>
    </source>
</evidence>
<keyword evidence="2" id="KW-0677">Repeat</keyword>
<keyword evidence="3" id="KW-0106">Calcium</keyword>
<dbReference type="AlphaFoldDB" id="A0A674B7N9"/>
<evidence type="ECO:0000256" key="4">
    <source>
        <dbReference type="ARBA" id="ARBA00023157"/>
    </source>
</evidence>
<feature type="domain" description="Sushi" evidence="8">
    <location>
        <begin position="487"/>
        <end position="545"/>
    </location>
</feature>
<gene>
    <name evidence="9" type="primary">LOC115158840</name>
</gene>
<dbReference type="PANTHER" id="PTHR19325">
    <property type="entry name" value="COMPLEMENT COMPONENT-RELATED SUSHI DOMAIN-CONTAINING"/>
    <property type="match status" value="1"/>
</dbReference>
<feature type="domain" description="Sushi" evidence="8">
    <location>
        <begin position="241"/>
        <end position="304"/>
    </location>
</feature>
<protein>
    <submittedName>
        <fullName evidence="9">Selectin E</fullName>
    </submittedName>
</protein>
<dbReference type="Pfam" id="PF00084">
    <property type="entry name" value="Sushi"/>
    <property type="match status" value="10"/>
</dbReference>
<feature type="domain" description="Sushi" evidence="8">
    <location>
        <begin position="305"/>
        <end position="363"/>
    </location>
</feature>
<feature type="disulfide bond" evidence="6">
    <location>
        <begin position="516"/>
        <end position="543"/>
    </location>
</feature>
<keyword evidence="5" id="KW-0325">Glycoprotein</keyword>
<dbReference type="InterPro" id="IPR002396">
    <property type="entry name" value="Selectin_superfamily"/>
</dbReference>
<keyword evidence="7" id="KW-1133">Transmembrane helix</keyword>
<dbReference type="PROSITE" id="PS50923">
    <property type="entry name" value="SUSHI"/>
    <property type="match status" value="10"/>
</dbReference>
<evidence type="ECO:0000256" key="3">
    <source>
        <dbReference type="ARBA" id="ARBA00022837"/>
    </source>
</evidence>
<dbReference type="SUPFAM" id="SSF57535">
    <property type="entry name" value="Complement control module/SCR domain"/>
    <property type="match status" value="10"/>
</dbReference>
<feature type="transmembrane region" description="Helical" evidence="7">
    <location>
        <begin position="615"/>
        <end position="636"/>
    </location>
</feature>
<dbReference type="InParanoid" id="A0A674B7N9"/>
<dbReference type="SMART" id="SM00032">
    <property type="entry name" value="CCP"/>
    <property type="match status" value="10"/>
</dbReference>
<feature type="domain" description="Sushi" evidence="8">
    <location>
        <begin position="123"/>
        <end position="181"/>
    </location>
</feature>
<feature type="disulfide bond" evidence="6">
    <location>
        <begin position="393"/>
        <end position="420"/>
    </location>
</feature>
<keyword evidence="1 6" id="KW-0768">Sushi</keyword>
<dbReference type="InterPro" id="IPR000436">
    <property type="entry name" value="Sushi_SCR_CCP_dom"/>
</dbReference>
<feature type="disulfide bond" evidence="6">
    <location>
        <begin position="211"/>
        <end position="238"/>
    </location>
</feature>
<proteinExistence type="predicted"/>
<feature type="disulfide bond" evidence="6">
    <location>
        <begin position="576"/>
        <end position="603"/>
    </location>
</feature>
<feature type="domain" description="Sushi" evidence="8">
    <location>
        <begin position="423"/>
        <end position="486"/>
    </location>
</feature>
<feature type="domain" description="Sushi" evidence="8">
    <location>
        <begin position="364"/>
        <end position="422"/>
    </location>
</feature>
<evidence type="ECO:0000259" key="8">
    <source>
        <dbReference type="PROSITE" id="PS50923"/>
    </source>
</evidence>
<dbReference type="Ensembl" id="ENSSTUT00000071516.1">
    <property type="protein sequence ID" value="ENSSTUP00000067445.1"/>
    <property type="gene ID" value="ENSSTUG00000029493.1"/>
</dbReference>
<dbReference type="PANTHER" id="PTHR19325:SF493">
    <property type="entry name" value="E-SELECTIN"/>
    <property type="match status" value="1"/>
</dbReference>
<dbReference type="Proteomes" id="UP000472277">
    <property type="component" value="Chromosome 22"/>
</dbReference>
<accession>A0A674B7N9</accession>
<keyword evidence="4 6" id="KW-1015">Disulfide bond</keyword>
<evidence type="ECO:0000256" key="6">
    <source>
        <dbReference type="PROSITE-ProRule" id="PRU00302"/>
    </source>
</evidence>
<organism evidence="9 10">
    <name type="scientific">Salmo trutta</name>
    <name type="common">Brown trout</name>
    <dbReference type="NCBI Taxonomy" id="8032"/>
    <lineage>
        <taxon>Eukaryota</taxon>
        <taxon>Metazoa</taxon>
        <taxon>Chordata</taxon>
        <taxon>Craniata</taxon>
        <taxon>Vertebrata</taxon>
        <taxon>Euteleostomi</taxon>
        <taxon>Actinopterygii</taxon>
        <taxon>Neopterygii</taxon>
        <taxon>Teleostei</taxon>
        <taxon>Protacanthopterygii</taxon>
        <taxon>Salmoniformes</taxon>
        <taxon>Salmonidae</taxon>
        <taxon>Salmoninae</taxon>
        <taxon>Salmo</taxon>
    </lineage>
</organism>
<feature type="domain" description="Sushi" evidence="8">
    <location>
        <begin position="546"/>
        <end position="605"/>
    </location>
</feature>
<keyword evidence="7" id="KW-0812">Transmembrane</keyword>
<sequence length="669" mass="70809">MEEVPAKASVSCSHPNGNFSFDSTCQYSCEEGYRLSSSGPVRCTASESWSEQPPTCELVLCSELNEPGKGSMACSHPLGSFSYLSTCTFTCEEGYERLASSSATLQCGASGQWNDSQPQCVAVSCPTLQQPQDGAITCGEDFTYGSSCNFSCSEGYLLKGAITVTCTSAAEWSEEIPHCEAVSCPTLQQPQDGAITCGEDFTYGSSCNFSCSEGYLLKGTITVTCTSAAEWSEEIPHCEVVLCSELNEPGKGSMACSHPLGSFSYLSTCTFTCEEGYERLASSSATLQCGASGQWNDSQPQCVAVSCPTLQQPQDGAITCGEDFTYGSSCNFSCSEGYLLKGAITVTCTSAAEWSEEIPHCEAVSCPTLQQPQDGAITCGEDFTYGSSCNFSCSEGYLLKGTITVTCTSAAEWSEEIPHCEVVLCSELNEPGKGSMACSHPLGSFSYLSTCTFTCEEGYERLASSSATLQCGASGQWNDSQPQCVAVSCPTLQQPQDGAITCGEDFTYGSSCNFSCSEGYLLKGAITVTCTSAAEWSEEIPHCEAVQCPSPVVPLGGQVSCEAPSHPWGSVCNFSCDEGYDHQGAPNMQCSQSGKWSADTPTCTATPEPPLNPTILGLAAGGAVSLSVLSLAAWLLKRIRQKANKFDLNSTSDIEEFLQTYRNSIDSLI</sequence>
<dbReference type="InterPro" id="IPR035976">
    <property type="entry name" value="Sushi/SCR/CCP_sf"/>
</dbReference>
<reference evidence="9" key="2">
    <citation type="submission" date="2025-09" db="UniProtKB">
        <authorList>
            <consortium name="Ensembl"/>
        </authorList>
    </citation>
    <scope>IDENTIFICATION</scope>
</reference>
<keyword evidence="7" id="KW-0472">Membrane</keyword>
<dbReference type="PRINTS" id="PR00343">
    <property type="entry name" value="SELECTIN"/>
</dbReference>
<reference evidence="9" key="1">
    <citation type="submission" date="2025-08" db="UniProtKB">
        <authorList>
            <consortium name="Ensembl"/>
        </authorList>
    </citation>
    <scope>IDENTIFICATION</scope>
</reference>
<dbReference type="CDD" id="cd00033">
    <property type="entry name" value="CCP"/>
    <property type="match status" value="10"/>
</dbReference>
<name>A0A674B7N9_SALTR</name>
<evidence type="ECO:0000256" key="1">
    <source>
        <dbReference type="ARBA" id="ARBA00022659"/>
    </source>
</evidence>
<feature type="domain" description="Sushi" evidence="8">
    <location>
        <begin position="10"/>
        <end position="58"/>
    </location>
</feature>
<feature type="disulfide bond" evidence="6">
    <location>
        <begin position="334"/>
        <end position="361"/>
    </location>
</feature>
<keyword evidence="10" id="KW-1185">Reference proteome</keyword>
<evidence type="ECO:0000313" key="10">
    <source>
        <dbReference type="Proteomes" id="UP000472277"/>
    </source>
</evidence>
<feature type="domain" description="Sushi" evidence="8">
    <location>
        <begin position="59"/>
        <end position="122"/>
    </location>
</feature>
<dbReference type="GO" id="GO:0007155">
    <property type="term" value="P:cell adhesion"/>
    <property type="evidence" value="ECO:0007669"/>
    <property type="project" value="InterPro"/>
</dbReference>
<dbReference type="GO" id="GO:0016020">
    <property type="term" value="C:membrane"/>
    <property type="evidence" value="ECO:0007669"/>
    <property type="project" value="InterPro"/>
</dbReference>
<feature type="domain" description="Sushi" evidence="8">
    <location>
        <begin position="182"/>
        <end position="240"/>
    </location>
</feature>